<evidence type="ECO:0000313" key="3">
    <source>
        <dbReference type="EMBL" id="RYU96360.1"/>
    </source>
</evidence>
<dbReference type="OrthoDB" id="9786557at2"/>
<proteinExistence type="inferred from homology"/>
<dbReference type="Proteomes" id="UP000293162">
    <property type="component" value="Unassembled WGS sequence"/>
</dbReference>
<sequence>MSTTKNSRYIKATPEVLYQAFTEPKALETWMAPGEMTGKMHSFDLREGGSYEMSLYYPESEKQTQGKSSNKEDRYKARFVELTPNKKIVQAITFDSTDENLTGEMIMEVTFTKKDKGTEVSIIFKNIPPGIKPEDNEQGTEMTLEKLAKYVE</sequence>
<keyword evidence="4" id="KW-1185">Reference proteome</keyword>
<dbReference type="Gene3D" id="3.30.530.20">
    <property type="match status" value="1"/>
</dbReference>
<dbReference type="CDD" id="cd08895">
    <property type="entry name" value="SRPBCC_CalC_Aha1-like_2"/>
    <property type="match status" value="1"/>
</dbReference>
<dbReference type="AlphaFoldDB" id="A0A4V1ZDJ3"/>
<evidence type="ECO:0000259" key="2">
    <source>
        <dbReference type="Pfam" id="PF08327"/>
    </source>
</evidence>
<dbReference type="SUPFAM" id="SSF55961">
    <property type="entry name" value="Bet v1-like"/>
    <property type="match status" value="1"/>
</dbReference>
<evidence type="ECO:0000313" key="4">
    <source>
        <dbReference type="Proteomes" id="UP000293162"/>
    </source>
</evidence>
<feature type="domain" description="Activator of Hsp90 ATPase homologue 1/2-like C-terminal" evidence="2">
    <location>
        <begin position="11"/>
        <end position="152"/>
    </location>
</feature>
<dbReference type="InterPro" id="IPR023393">
    <property type="entry name" value="START-like_dom_sf"/>
</dbReference>
<protein>
    <submittedName>
        <fullName evidence="3">ATPase</fullName>
    </submittedName>
</protein>
<comment type="caution">
    <text evidence="3">The sequence shown here is derived from an EMBL/GenBank/DDBJ whole genome shotgun (WGS) entry which is preliminary data.</text>
</comment>
<name>A0A4V1ZDJ3_9BACT</name>
<gene>
    <name evidence="3" type="ORF">EWM59_07555</name>
</gene>
<organism evidence="3 4">
    <name type="scientific">Emticicia agri</name>
    <dbReference type="NCBI Taxonomy" id="2492393"/>
    <lineage>
        <taxon>Bacteria</taxon>
        <taxon>Pseudomonadati</taxon>
        <taxon>Bacteroidota</taxon>
        <taxon>Cytophagia</taxon>
        <taxon>Cytophagales</taxon>
        <taxon>Leadbetterellaceae</taxon>
        <taxon>Emticicia</taxon>
    </lineage>
</organism>
<dbReference type="InterPro" id="IPR013538">
    <property type="entry name" value="ASHA1/2-like_C"/>
</dbReference>
<accession>A0A4V1ZDJ3</accession>
<dbReference type="RefSeq" id="WP_130020341.1">
    <property type="nucleotide sequence ID" value="NZ_SEWF01000008.1"/>
</dbReference>
<dbReference type="Pfam" id="PF08327">
    <property type="entry name" value="AHSA1"/>
    <property type="match status" value="1"/>
</dbReference>
<comment type="similarity">
    <text evidence="1">Belongs to the AHA1 family.</text>
</comment>
<dbReference type="EMBL" id="SEWF01000008">
    <property type="protein sequence ID" value="RYU96360.1"/>
    <property type="molecule type" value="Genomic_DNA"/>
</dbReference>
<reference evidence="3 4" key="1">
    <citation type="submission" date="2019-02" db="EMBL/GenBank/DDBJ databases">
        <title>Bacterial novel species Emticicia sp. 17J42-9 isolated from soil.</title>
        <authorList>
            <person name="Jung H.-Y."/>
        </authorList>
    </citation>
    <scope>NUCLEOTIDE SEQUENCE [LARGE SCALE GENOMIC DNA]</scope>
    <source>
        <strain evidence="3 4">17J42-9</strain>
    </source>
</reference>
<evidence type="ECO:0000256" key="1">
    <source>
        <dbReference type="ARBA" id="ARBA00006817"/>
    </source>
</evidence>